<evidence type="ECO:0000313" key="2">
    <source>
        <dbReference type="Proteomes" id="UP000183832"/>
    </source>
</evidence>
<organism evidence="1 2">
    <name type="scientific">Clunio marinus</name>
    <dbReference type="NCBI Taxonomy" id="568069"/>
    <lineage>
        <taxon>Eukaryota</taxon>
        <taxon>Metazoa</taxon>
        <taxon>Ecdysozoa</taxon>
        <taxon>Arthropoda</taxon>
        <taxon>Hexapoda</taxon>
        <taxon>Insecta</taxon>
        <taxon>Pterygota</taxon>
        <taxon>Neoptera</taxon>
        <taxon>Endopterygota</taxon>
        <taxon>Diptera</taxon>
        <taxon>Nematocera</taxon>
        <taxon>Chironomoidea</taxon>
        <taxon>Chironomidae</taxon>
        <taxon>Clunio</taxon>
    </lineage>
</organism>
<gene>
    <name evidence="1" type="ORF">CLUMA_CG001519</name>
</gene>
<dbReference type="Proteomes" id="UP000183832">
    <property type="component" value="Unassembled WGS sequence"/>
</dbReference>
<dbReference type="AlphaFoldDB" id="A0A1J1HNB7"/>
<proteinExistence type="predicted"/>
<name>A0A1J1HNB7_9DIPT</name>
<evidence type="ECO:0000313" key="1">
    <source>
        <dbReference type="EMBL" id="CRK87729.1"/>
    </source>
</evidence>
<keyword evidence="2" id="KW-1185">Reference proteome</keyword>
<sequence length="59" mass="6995">MVEIESEVRQQQVMKSHIKLQYSNLFHTHEELSSLLITKSNARHDLKTLRLMTIQSQMN</sequence>
<dbReference type="EMBL" id="CVRI01000004">
    <property type="protein sequence ID" value="CRK87729.1"/>
    <property type="molecule type" value="Genomic_DNA"/>
</dbReference>
<reference evidence="1 2" key="1">
    <citation type="submission" date="2015-04" db="EMBL/GenBank/DDBJ databases">
        <authorList>
            <person name="Syromyatnikov M.Y."/>
            <person name="Popov V.N."/>
        </authorList>
    </citation>
    <scope>NUCLEOTIDE SEQUENCE [LARGE SCALE GENOMIC DNA]</scope>
</reference>
<accession>A0A1J1HNB7</accession>
<protein>
    <submittedName>
        <fullName evidence="1">CLUMA_CG001519, isoform A</fullName>
    </submittedName>
</protein>